<reference evidence="2 3" key="1">
    <citation type="submission" date="2024-04" db="EMBL/GenBank/DDBJ databases">
        <authorList>
            <person name="Fracassetti M."/>
        </authorList>
    </citation>
    <scope>NUCLEOTIDE SEQUENCE [LARGE SCALE GENOMIC DNA]</scope>
</reference>
<dbReference type="EMBL" id="OZ034821">
    <property type="protein sequence ID" value="CAL1406949.1"/>
    <property type="molecule type" value="Genomic_DNA"/>
</dbReference>
<evidence type="ECO:0000313" key="3">
    <source>
        <dbReference type="Proteomes" id="UP001497516"/>
    </source>
</evidence>
<dbReference type="Pfam" id="PF00240">
    <property type="entry name" value="ubiquitin"/>
    <property type="match status" value="2"/>
</dbReference>
<feature type="domain" description="Ubiquitin-like" evidence="1">
    <location>
        <begin position="188"/>
        <end position="261"/>
    </location>
</feature>
<dbReference type="GO" id="GO:0005654">
    <property type="term" value="C:nucleoplasm"/>
    <property type="evidence" value="ECO:0007669"/>
    <property type="project" value="TreeGrafter"/>
</dbReference>
<feature type="domain" description="Ubiquitin-like" evidence="1">
    <location>
        <begin position="1"/>
        <end position="61"/>
    </location>
</feature>
<dbReference type="PROSITE" id="PS50053">
    <property type="entry name" value="UBIQUITIN_2"/>
    <property type="match status" value="3"/>
</dbReference>
<evidence type="ECO:0000259" key="1">
    <source>
        <dbReference type="PROSITE" id="PS50053"/>
    </source>
</evidence>
<proteinExistence type="predicted"/>
<dbReference type="PANTHER" id="PTHR10621:SF0">
    <property type="entry name" value="UV EXCISION REPAIR PROTEIN RAD23"/>
    <property type="match status" value="1"/>
</dbReference>
<dbReference type="GO" id="GO:0043130">
    <property type="term" value="F:ubiquitin binding"/>
    <property type="evidence" value="ECO:0007669"/>
    <property type="project" value="TreeGrafter"/>
</dbReference>
<feature type="domain" description="Ubiquitin-like" evidence="1">
    <location>
        <begin position="89"/>
        <end position="167"/>
    </location>
</feature>
<name>A0AAV2G8I1_9ROSI</name>
<evidence type="ECO:0000313" key="2">
    <source>
        <dbReference type="EMBL" id="CAL1406949.1"/>
    </source>
</evidence>
<dbReference type="SMART" id="SM00213">
    <property type="entry name" value="UBQ"/>
    <property type="match status" value="3"/>
</dbReference>
<organism evidence="2 3">
    <name type="scientific">Linum trigynum</name>
    <dbReference type="NCBI Taxonomy" id="586398"/>
    <lineage>
        <taxon>Eukaryota</taxon>
        <taxon>Viridiplantae</taxon>
        <taxon>Streptophyta</taxon>
        <taxon>Embryophyta</taxon>
        <taxon>Tracheophyta</taxon>
        <taxon>Spermatophyta</taxon>
        <taxon>Magnoliopsida</taxon>
        <taxon>eudicotyledons</taxon>
        <taxon>Gunneridae</taxon>
        <taxon>Pentapetalae</taxon>
        <taxon>rosids</taxon>
        <taxon>fabids</taxon>
        <taxon>Malpighiales</taxon>
        <taxon>Linaceae</taxon>
        <taxon>Linum</taxon>
    </lineage>
</organism>
<dbReference type="CDD" id="cd17039">
    <property type="entry name" value="Ubl_ubiquitin_like"/>
    <property type="match status" value="3"/>
</dbReference>
<keyword evidence="3" id="KW-1185">Reference proteome</keyword>
<dbReference type="Gene3D" id="3.10.20.90">
    <property type="entry name" value="Phosphatidylinositol 3-kinase Catalytic Subunit, Chain A, domain 1"/>
    <property type="match status" value="3"/>
</dbReference>
<gene>
    <name evidence="2" type="ORF">LTRI10_LOCUS46641</name>
</gene>
<dbReference type="PANTHER" id="PTHR10621">
    <property type="entry name" value="UV EXCISION REPAIR PROTEIN RAD23"/>
    <property type="match status" value="1"/>
</dbReference>
<accession>A0AAV2G8I1</accession>
<protein>
    <recommendedName>
        <fullName evidence="1">Ubiquitin-like domain-containing protein</fullName>
    </recommendedName>
</protein>
<dbReference type="GO" id="GO:0031593">
    <property type="term" value="F:polyubiquitin modification-dependent protein binding"/>
    <property type="evidence" value="ECO:0007669"/>
    <property type="project" value="TreeGrafter"/>
</dbReference>
<dbReference type="GO" id="GO:0005829">
    <property type="term" value="C:cytosol"/>
    <property type="evidence" value="ECO:0007669"/>
    <property type="project" value="TreeGrafter"/>
</dbReference>
<dbReference type="AlphaFoldDB" id="A0AAV2G8I1"/>
<dbReference type="InterPro" id="IPR000626">
    <property type="entry name" value="Ubiquitin-like_dom"/>
</dbReference>
<dbReference type="GO" id="GO:0043161">
    <property type="term" value="P:proteasome-mediated ubiquitin-dependent protein catabolic process"/>
    <property type="evidence" value="ECO:0007669"/>
    <property type="project" value="TreeGrafter"/>
</dbReference>
<dbReference type="InterPro" id="IPR029071">
    <property type="entry name" value="Ubiquitin-like_domsf"/>
</dbReference>
<sequence>MKKVTIVACSHEFPIEISDREPVLEIKRKMEQLLGVPAPAQTLSIFGWELIDGLDMEDYPIVTNGTRIDLTVKPMLPCHHHPLAASKKIPITVKLPSRHVTTVEVDTSDTVKSLKEKIHVVAAPSGGATRMSLFYSGVELEDDFRNLSEYGVHEFAEIVVFVKPMGRPKGGGGGVGREASGGPGDRALRLVVQTASCLLNGASIPVELEDSRTVSDLRELLLRSKSGLPRDDYIFIHRQRIMRENCSLRWHGVQNGEVIYVFKGTVSRGGN</sequence>
<dbReference type="GO" id="GO:0070628">
    <property type="term" value="F:proteasome binding"/>
    <property type="evidence" value="ECO:0007669"/>
    <property type="project" value="TreeGrafter"/>
</dbReference>
<dbReference type="SUPFAM" id="SSF54236">
    <property type="entry name" value="Ubiquitin-like"/>
    <property type="match status" value="3"/>
</dbReference>
<dbReference type="Proteomes" id="UP001497516">
    <property type="component" value="Chromosome 8"/>
</dbReference>